<dbReference type="Gene3D" id="3.50.30.50">
    <property type="entry name" value="Putative cyclase"/>
    <property type="match status" value="1"/>
</dbReference>
<dbReference type="Proteomes" id="UP000663880">
    <property type="component" value="Unassembled WGS sequence"/>
</dbReference>
<dbReference type="EMBL" id="CAJOBZ010000076">
    <property type="protein sequence ID" value="CAF4954028.1"/>
    <property type="molecule type" value="Genomic_DNA"/>
</dbReference>
<evidence type="ECO:0000256" key="1">
    <source>
        <dbReference type="ARBA" id="ARBA00007865"/>
    </source>
</evidence>
<dbReference type="Pfam" id="PF04199">
    <property type="entry name" value="Cyclase"/>
    <property type="match status" value="1"/>
</dbReference>
<protein>
    <submittedName>
        <fullName evidence="3">Uncharacterized protein</fullName>
    </submittedName>
</protein>
<keyword evidence="4" id="KW-1185">Reference proteome</keyword>
<comment type="caution">
    <text evidence="3">The sequence shown here is derived from an EMBL/GenBank/DDBJ whole genome shotgun (WGS) entry which is preliminary data.</text>
</comment>
<evidence type="ECO:0000313" key="3">
    <source>
        <dbReference type="EMBL" id="CAF4954028.1"/>
    </source>
</evidence>
<proteinExistence type="inferred from homology"/>
<comment type="similarity">
    <text evidence="1">Belongs to the Cyclase 1 superfamily.</text>
</comment>
<keyword evidence="2" id="KW-0732">Signal</keyword>
<dbReference type="InterPro" id="IPR037175">
    <property type="entry name" value="KFase_sf"/>
</dbReference>
<dbReference type="GO" id="GO:0019441">
    <property type="term" value="P:L-tryptophan catabolic process to kynurenine"/>
    <property type="evidence" value="ECO:0007669"/>
    <property type="project" value="InterPro"/>
</dbReference>
<feature type="chain" id="PRO_5032477616" evidence="2">
    <location>
        <begin position="19"/>
        <end position="281"/>
    </location>
</feature>
<feature type="signal peptide" evidence="2">
    <location>
        <begin position="1"/>
        <end position="18"/>
    </location>
</feature>
<sequence length="281" mass="31882">MTSRTMRVILFLIINASAMEYKRYLEDEDLPIIEIFDLSHPTTWREMMEFYEAVNNGWKICVNCGIPGLGTGFHLEHTVRPGTMQPSMIPTEYLLTRLAVIDLTSITKTIPTLVLSLEAALQWIVLRHDPREPTLLLFNFGWKSKSKRRQCICQIPGLSYDLAEYIATNLSRVVGVATDAPSLESEETREMTSRTVSNVLGRNGVYIIENVNIKRKIPERGCMSLVMPLKILEAAYVPTRLTAFCPSQKTDRFVTIALKKHGEVVEFVKADKDVDLAEIMN</sequence>
<evidence type="ECO:0000256" key="2">
    <source>
        <dbReference type="SAM" id="SignalP"/>
    </source>
</evidence>
<dbReference type="GO" id="GO:0004061">
    <property type="term" value="F:arylformamidase activity"/>
    <property type="evidence" value="ECO:0007669"/>
    <property type="project" value="InterPro"/>
</dbReference>
<reference evidence="3" key="1">
    <citation type="submission" date="2021-02" db="EMBL/GenBank/DDBJ databases">
        <authorList>
            <person name="Steward A R."/>
        </authorList>
    </citation>
    <scope>NUCLEOTIDE SEQUENCE</scope>
</reference>
<gene>
    <name evidence="3" type="ORF">PMACD_LOCUS16000</name>
</gene>
<evidence type="ECO:0000313" key="4">
    <source>
        <dbReference type="Proteomes" id="UP000663880"/>
    </source>
</evidence>
<dbReference type="AlphaFoldDB" id="A0A821Y6N7"/>
<organism evidence="3 4">
    <name type="scientific">Pieris macdunnoughi</name>
    <dbReference type="NCBI Taxonomy" id="345717"/>
    <lineage>
        <taxon>Eukaryota</taxon>
        <taxon>Metazoa</taxon>
        <taxon>Ecdysozoa</taxon>
        <taxon>Arthropoda</taxon>
        <taxon>Hexapoda</taxon>
        <taxon>Insecta</taxon>
        <taxon>Pterygota</taxon>
        <taxon>Neoptera</taxon>
        <taxon>Endopterygota</taxon>
        <taxon>Lepidoptera</taxon>
        <taxon>Glossata</taxon>
        <taxon>Ditrysia</taxon>
        <taxon>Papilionoidea</taxon>
        <taxon>Pieridae</taxon>
        <taxon>Pierinae</taxon>
        <taxon>Pieris</taxon>
    </lineage>
</organism>
<dbReference type="InterPro" id="IPR007325">
    <property type="entry name" value="KFase/CYL"/>
</dbReference>
<dbReference type="OrthoDB" id="7405708at2759"/>
<name>A0A821Y6N7_9NEOP</name>
<accession>A0A821Y6N7</accession>
<dbReference type="SUPFAM" id="SSF102198">
    <property type="entry name" value="Putative cyclase"/>
    <property type="match status" value="1"/>
</dbReference>